<reference evidence="5 6" key="1">
    <citation type="journal article" date="2018" name="Syst. Appl. Microbiol.">
        <title>Ereboglobus luteus gen. nov. sp. nov. from cockroach guts, and new insights into the oxygen relationship of the genera Opitutus and Didymococcus (Verrucomicrobia: Opitutaceae).</title>
        <authorList>
            <person name="Tegtmeier D."/>
            <person name="Belitz A."/>
            <person name="Radek R."/>
            <person name="Heimerl T."/>
            <person name="Brune A."/>
        </authorList>
    </citation>
    <scope>NUCLEOTIDE SEQUENCE [LARGE SCALE GENOMIC DNA]</scope>
    <source>
        <strain evidence="5 6">Ho45</strain>
    </source>
</reference>
<accession>A0A2U8E4F8</accession>
<gene>
    <name evidence="5" type="ORF">CKA38_10985</name>
</gene>
<dbReference type="PROSITE" id="PS50932">
    <property type="entry name" value="HTH_LACI_2"/>
    <property type="match status" value="1"/>
</dbReference>
<dbReference type="CDD" id="cd01392">
    <property type="entry name" value="HTH_LacI"/>
    <property type="match status" value="1"/>
</dbReference>
<evidence type="ECO:0000313" key="6">
    <source>
        <dbReference type="Proteomes" id="UP000244896"/>
    </source>
</evidence>
<dbReference type="SUPFAM" id="SSF47413">
    <property type="entry name" value="lambda repressor-like DNA-binding domains"/>
    <property type="match status" value="1"/>
</dbReference>
<dbReference type="Proteomes" id="UP000244896">
    <property type="component" value="Chromosome"/>
</dbReference>
<keyword evidence="2" id="KW-0238">DNA-binding</keyword>
<dbReference type="RefSeq" id="WP_108825519.1">
    <property type="nucleotide sequence ID" value="NZ_CP023004.1"/>
</dbReference>
<dbReference type="EMBL" id="CP023004">
    <property type="protein sequence ID" value="AWI09706.1"/>
    <property type="molecule type" value="Genomic_DNA"/>
</dbReference>
<keyword evidence="1" id="KW-0805">Transcription regulation</keyword>
<evidence type="ECO:0000256" key="2">
    <source>
        <dbReference type="ARBA" id="ARBA00023125"/>
    </source>
</evidence>
<keyword evidence="6" id="KW-1185">Reference proteome</keyword>
<dbReference type="SUPFAM" id="SSF53822">
    <property type="entry name" value="Periplasmic binding protein-like I"/>
    <property type="match status" value="1"/>
</dbReference>
<dbReference type="KEGG" id="elut:CKA38_10985"/>
<dbReference type="Gene3D" id="3.40.50.2300">
    <property type="match status" value="2"/>
</dbReference>
<dbReference type="InterPro" id="IPR010982">
    <property type="entry name" value="Lambda_DNA-bd_dom_sf"/>
</dbReference>
<dbReference type="PANTHER" id="PTHR30146">
    <property type="entry name" value="LACI-RELATED TRANSCRIPTIONAL REPRESSOR"/>
    <property type="match status" value="1"/>
</dbReference>
<evidence type="ECO:0000256" key="3">
    <source>
        <dbReference type="ARBA" id="ARBA00023163"/>
    </source>
</evidence>
<feature type="domain" description="HTH lacI-type" evidence="4">
    <location>
        <begin position="9"/>
        <end position="60"/>
    </location>
</feature>
<proteinExistence type="predicted"/>
<dbReference type="Pfam" id="PF13377">
    <property type="entry name" value="Peripla_BP_3"/>
    <property type="match status" value="1"/>
</dbReference>
<evidence type="ECO:0000256" key="1">
    <source>
        <dbReference type="ARBA" id="ARBA00023015"/>
    </source>
</evidence>
<evidence type="ECO:0000313" key="5">
    <source>
        <dbReference type="EMBL" id="AWI09706.1"/>
    </source>
</evidence>
<dbReference type="Pfam" id="PF00356">
    <property type="entry name" value="LacI"/>
    <property type="match status" value="1"/>
</dbReference>
<dbReference type="InterPro" id="IPR000843">
    <property type="entry name" value="HTH_LacI"/>
</dbReference>
<dbReference type="GO" id="GO:0003700">
    <property type="term" value="F:DNA-binding transcription factor activity"/>
    <property type="evidence" value="ECO:0007669"/>
    <property type="project" value="TreeGrafter"/>
</dbReference>
<dbReference type="CDD" id="cd06267">
    <property type="entry name" value="PBP1_LacI_sugar_binding-like"/>
    <property type="match status" value="1"/>
</dbReference>
<dbReference type="OrthoDB" id="185538at2"/>
<organism evidence="5 6">
    <name type="scientific">Ereboglobus luteus</name>
    <dbReference type="NCBI Taxonomy" id="1796921"/>
    <lineage>
        <taxon>Bacteria</taxon>
        <taxon>Pseudomonadati</taxon>
        <taxon>Verrucomicrobiota</taxon>
        <taxon>Opitutia</taxon>
        <taxon>Opitutales</taxon>
        <taxon>Opitutaceae</taxon>
        <taxon>Ereboglobus</taxon>
    </lineage>
</organism>
<evidence type="ECO:0000259" key="4">
    <source>
        <dbReference type="PROSITE" id="PS50932"/>
    </source>
</evidence>
<dbReference type="AlphaFoldDB" id="A0A2U8E4F8"/>
<name>A0A2U8E4F8_9BACT</name>
<protein>
    <recommendedName>
        <fullName evidence="4">HTH lacI-type domain-containing protein</fullName>
    </recommendedName>
</protein>
<keyword evidence="3" id="KW-0804">Transcription</keyword>
<dbReference type="InterPro" id="IPR046335">
    <property type="entry name" value="LacI/GalR-like_sensor"/>
</dbReference>
<dbReference type="PANTHER" id="PTHR30146:SF109">
    <property type="entry name" value="HTH-TYPE TRANSCRIPTIONAL REGULATOR GALS"/>
    <property type="match status" value="1"/>
</dbReference>
<dbReference type="SMART" id="SM00354">
    <property type="entry name" value="HTH_LACI"/>
    <property type="match status" value="1"/>
</dbReference>
<dbReference type="GO" id="GO:0000976">
    <property type="term" value="F:transcription cis-regulatory region binding"/>
    <property type="evidence" value="ECO:0007669"/>
    <property type="project" value="TreeGrafter"/>
</dbReference>
<dbReference type="InterPro" id="IPR028082">
    <property type="entry name" value="Peripla_BP_I"/>
</dbReference>
<dbReference type="Gene3D" id="1.10.260.40">
    <property type="entry name" value="lambda repressor-like DNA-binding domains"/>
    <property type="match status" value="1"/>
</dbReference>
<sequence>MSKTIHTTAELAKHLGISRWAVSRAINGQPGVSEETVARVRRAMSELHFSPSPHARGLRGQRTGVIGLSIRNLNTQVAVEKITHAHHCISNRGLHSLMAISEDDPVRGTDMIKRFISMRADGVILVDAPPPEVRETWLQMLRNAEIPAVMLEPRRPGDSNTVSLDRTEALAKVTDHLLDLGHRHFALLGISKKFPMGVPRHEGVRKALKARGLDMKTCVDVFDMPEHRHLGMRYGHELAELYLASKRRATALIALDDMVATGAMWELQRNGVKVPRDCSLFGFDNLPFTEQMTPALSTVDHNVEKMAEAAVDMLQRLIVNNWESDEADAINLSLPSIRLSATLVLRDTTIAPSQVTAPVHETQSDGLDMRNITLPTLA</sequence>